<sequence length="70" mass="8320">MLGLMFTEMESFSESKQEPGYGVDLQKLHMEVRFGFREFVEETMREKIEEKKKKMNIGIMMEAIEGYCRS</sequence>
<accession>A0A6A2WX05</accession>
<reference evidence="1" key="1">
    <citation type="submission" date="2019-09" db="EMBL/GenBank/DDBJ databases">
        <title>Draft genome information of white flower Hibiscus syriacus.</title>
        <authorList>
            <person name="Kim Y.-M."/>
        </authorList>
    </citation>
    <scope>NUCLEOTIDE SEQUENCE [LARGE SCALE GENOMIC DNA]</scope>
    <source>
        <strain evidence="1">YM2019G1</strain>
    </source>
</reference>
<proteinExistence type="predicted"/>
<dbReference type="EMBL" id="VEPZ02001596">
    <property type="protein sequence ID" value="KAE8666393.1"/>
    <property type="molecule type" value="Genomic_DNA"/>
</dbReference>
<organism evidence="1 2">
    <name type="scientific">Hibiscus syriacus</name>
    <name type="common">Rose of Sharon</name>
    <dbReference type="NCBI Taxonomy" id="106335"/>
    <lineage>
        <taxon>Eukaryota</taxon>
        <taxon>Viridiplantae</taxon>
        <taxon>Streptophyta</taxon>
        <taxon>Embryophyta</taxon>
        <taxon>Tracheophyta</taxon>
        <taxon>Spermatophyta</taxon>
        <taxon>Magnoliopsida</taxon>
        <taxon>eudicotyledons</taxon>
        <taxon>Gunneridae</taxon>
        <taxon>Pentapetalae</taxon>
        <taxon>rosids</taxon>
        <taxon>malvids</taxon>
        <taxon>Malvales</taxon>
        <taxon>Malvaceae</taxon>
        <taxon>Malvoideae</taxon>
        <taxon>Hibiscus</taxon>
    </lineage>
</organism>
<evidence type="ECO:0000313" key="1">
    <source>
        <dbReference type="EMBL" id="KAE8666393.1"/>
    </source>
</evidence>
<evidence type="ECO:0000313" key="2">
    <source>
        <dbReference type="Proteomes" id="UP000436088"/>
    </source>
</evidence>
<gene>
    <name evidence="1" type="ORF">F3Y22_tig00112498pilonHSYRG00031</name>
</gene>
<name>A0A6A2WX05_HIBSY</name>
<dbReference type="Proteomes" id="UP000436088">
    <property type="component" value="Unassembled WGS sequence"/>
</dbReference>
<dbReference type="AlphaFoldDB" id="A0A6A2WX05"/>
<keyword evidence="2" id="KW-1185">Reference proteome</keyword>
<protein>
    <submittedName>
        <fullName evidence="1">Uncharacterized protein</fullName>
    </submittedName>
</protein>
<comment type="caution">
    <text evidence="1">The sequence shown here is derived from an EMBL/GenBank/DDBJ whole genome shotgun (WGS) entry which is preliminary data.</text>
</comment>